<dbReference type="KEGG" id="ruv:EC9_35580"/>
<dbReference type="PANTHER" id="PTHR13696">
    <property type="entry name" value="P-LOOP CONTAINING NUCLEOSIDE TRIPHOSPHATE HYDROLASE"/>
    <property type="match status" value="1"/>
</dbReference>
<keyword evidence="3" id="KW-1185">Reference proteome</keyword>
<dbReference type="EMBL" id="CP036261">
    <property type="protein sequence ID" value="QDS89359.1"/>
    <property type="molecule type" value="Genomic_DNA"/>
</dbReference>
<dbReference type="InterPro" id="IPR027417">
    <property type="entry name" value="P-loop_NTPase"/>
</dbReference>
<dbReference type="AlphaFoldDB" id="A0A517M3C6"/>
<protein>
    <submittedName>
        <fullName evidence="2">Soj-like protein</fullName>
        <ecNumber evidence="2">3.6.-.-</ecNumber>
    </submittedName>
</protein>
<dbReference type="InterPro" id="IPR050678">
    <property type="entry name" value="DNA_Partitioning_ATPase"/>
</dbReference>
<dbReference type="PANTHER" id="PTHR13696:SF52">
    <property type="entry name" value="PARA FAMILY PROTEIN CT_582"/>
    <property type="match status" value="1"/>
</dbReference>
<dbReference type="GO" id="GO:0016787">
    <property type="term" value="F:hydrolase activity"/>
    <property type="evidence" value="ECO:0007669"/>
    <property type="project" value="UniProtKB-KW"/>
</dbReference>
<evidence type="ECO:0000259" key="1">
    <source>
        <dbReference type="Pfam" id="PF13614"/>
    </source>
</evidence>
<dbReference type="Proteomes" id="UP000319557">
    <property type="component" value="Chromosome"/>
</dbReference>
<dbReference type="InterPro" id="IPR025669">
    <property type="entry name" value="AAA_dom"/>
</dbReference>
<proteinExistence type="predicted"/>
<dbReference type="Pfam" id="PF13614">
    <property type="entry name" value="AAA_31"/>
    <property type="match status" value="1"/>
</dbReference>
<sequence>MGPQENTHRIDEARFSKGGQDGCIHQSSWRLRVETDRSALRNKMGRILCVANQKGGVGKTTTAVNLAAGLARGGYKTLLVDMDPQCNATSALGIEPAKRHPLIDPNTLRDSIRESTETNLDLLPGSRSFQDVDQLAKATGSEAAMLRRHLETGLHSYDHVLIDCPPSLGTLTRAALAASTEVLMPIQCEYFAMEGLTQMIHVIREAIQATDGRLTFGGILLTMYDPRLELTHEVDSEVREFFGEIVFDTVVPRDVALTEAPSHGENIFQYSPRSRGAYAYTQLCMEVLGRD</sequence>
<reference evidence="2 3" key="1">
    <citation type="submission" date="2019-02" db="EMBL/GenBank/DDBJ databases">
        <title>Deep-cultivation of Planctomycetes and their phenomic and genomic characterization uncovers novel biology.</title>
        <authorList>
            <person name="Wiegand S."/>
            <person name="Jogler M."/>
            <person name="Boedeker C."/>
            <person name="Pinto D."/>
            <person name="Vollmers J."/>
            <person name="Rivas-Marin E."/>
            <person name="Kohn T."/>
            <person name="Peeters S.H."/>
            <person name="Heuer A."/>
            <person name="Rast P."/>
            <person name="Oberbeckmann S."/>
            <person name="Bunk B."/>
            <person name="Jeske O."/>
            <person name="Meyerdierks A."/>
            <person name="Storesund J.E."/>
            <person name="Kallscheuer N."/>
            <person name="Luecker S."/>
            <person name="Lage O.M."/>
            <person name="Pohl T."/>
            <person name="Merkel B.J."/>
            <person name="Hornburger P."/>
            <person name="Mueller R.-W."/>
            <person name="Bruemmer F."/>
            <person name="Labrenz M."/>
            <person name="Spormann A.M."/>
            <person name="Op den Camp H."/>
            <person name="Overmann J."/>
            <person name="Amann R."/>
            <person name="Jetten M.S.M."/>
            <person name="Mascher T."/>
            <person name="Medema M.H."/>
            <person name="Devos D.P."/>
            <person name="Kaster A.-K."/>
            <person name="Ovreas L."/>
            <person name="Rohde M."/>
            <person name="Galperin M.Y."/>
            <person name="Jogler C."/>
        </authorList>
    </citation>
    <scope>NUCLEOTIDE SEQUENCE [LARGE SCALE GENOMIC DNA]</scope>
    <source>
        <strain evidence="2 3">EC9</strain>
    </source>
</reference>
<keyword evidence="2" id="KW-0378">Hydrolase</keyword>
<name>A0A517M3C6_9BACT</name>
<accession>A0A517M3C6</accession>
<evidence type="ECO:0000313" key="2">
    <source>
        <dbReference type="EMBL" id="QDS89359.1"/>
    </source>
</evidence>
<dbReference type="FunFam" id="3.40.50.300:FF:000285">
    <property type="entry name" value="Sporulation initiation inhibitor Soj"/>
    <property type="match status" value="1"/>
</dbReference>
<dbReference type="SUPFAM" id="SSF52540">
    <property type="entry name" value="P-loop containing nucleoside triphosphate hydrolases"/>
    <property type="match status" value="1"/>
</dbReference>
<evidence type="ECO:0000313" key="3">
    <source>
        <dbReference type="Proteomes" id="UP000319557"/>
    </source>
</evidence>
<feature type="domain" description="AAA" evidence="1">
    <location>
        <begin position="46"/>
        <end position="214"/>
    </location>
</feature>
<dbReference type="CDD" id="cd02042">
    <property type="entry name" value="ParAB_family"/>
    <property type="match status" value="1"/>
</dbReference>
<organism evidence="2 3">
    <name type="scientific">Rosistilla ulvae</name>
    <dbReference type="NCBI Taxonomy" id="1930277"/>
    <lineage>
        <taxon>Bacteria</taxon>
        <taxon>Pseudomonadati</taxon>
        <taxon>Planctomycetota</taxon>
        <taxon>Planctomycetia</taxon>
        <taxon>Pirellulales</taxon>
        <taxon>Pirellulaceae</taxon>
        <taxon>Rosistilla</taxon>
    </lineage>
</organism>
<dbReference type="EC" id="3.6.-.-" evidence="2"/>
<dbReference type="Gene3D" id="3.40.50.300">
    <property type="entry name" value="P-loop containing nucleotide triphosphate hydrolases"/>
    <property type="match status" value="1"/>
</dbReference>
<gene>
    <name evidence="2" type="ORF">EC9_35580</name>
</gene>